<evidence type="ECO:0000313" key="2">
    <source>
        <dbReference type="EMBL" id="RWQ93906.1"/>
    </source>
</evidence>
<protein>
    <recommendedName>
        <fullName evidence="4">Mitochondrial carrier protein PET8</fullName>
    </recommendedName>
</protein>
<evidence type="ECO:0000313" key="3">
    <source>
        <dbReference type="Proteomes" id="UP000283841"/>
    </source>
</evidence>
<feature type="compositionally biased region" description="Basic and acidic residues" evidence="1">
    <location>
        <begin position="38"/>
        <end position="73"/>
    </location>
</feature>
<dbReference type="GeneID" id="39602232"/>
<feature type="region of interest" description="Disordered" evidence="1">
    <location>
        <begin position="28"/>
        <end position="118"/>
    </location>
</feature>
<dbReference type="AlphaFoldDB" id="A0A443HPZ9"/>
<dbReference type="RefSeq" id="XP_028483551.1">
    <property type="nucleotide sequence ID" value="XM_028632955.1"/>
</dbReference>
<gene>
    <name evidence="2" type="ORF">C8Q69DRAFT_508266</name>
</gene>
<sequence length="118" mass="13061">MSFLTTTTTRATLGSRLVALRPAYAAASPFHSSAARSALKESDQNRDELDKEYEAQKQEQLRSTKEGKAKWKQELASNSEASVKADRGEIDSNQETIDKLQEGTKNLPNREGPVNKAH</sequence>
<feature type="compositionally biased region" description="Basic and acidic residues" evidence="1">
    <location>
        <begin position="83"/>
        <end position="102"/>
    </location>
</feature>
<reference evidence="2 3" key="1">
    <citation type="journal article" date="2018" name="Front. Microbiol.">
        <title>Genomic and genetic insights into a cosmopolitan fungus, Paecilomyces variotii (Eurotiales).</title>
        <authorList>
            <person name="Urquhart A.S."/>
            <person name="Mondo S.J."/>
            <person name="Makela M.R."/>
            <person name="Hane J.K."/>
            <person name="Wiebenga A."/>
            <person name="He G."/>
            <person name="Mihaltcheva S."/>
            <person name="Pangilinan J."/>
            <person name="Lipzen A."/>
            <person name="Barry K."/>
            <person name="de Vries R.P."/>
            <person name="Grigoriev I.V."/>
            <person name="Idnurm A."/>
        </authorList>
    </citation>
    <scope>NUCLEOTIDE SEQUENCE [LARGE SCALE GENOMIC DNA]</scope>
    <source>
        <strain evidence="2 3">CBS 101075</strain>
    </source>
</reference>
<name>A0A443HPZ9_BYSSP</name>
<comment type="caution">
    <text evidence="2">The sequence shown here is derived from an EMBL/GenBank/DDBJ whole genome shotgun (WGS) entry which is preliminary data.</text>
</comment>
<dbReference type="VEuPathDB" id="FungiDB:C8Q69DRAFT_508266"/>
<accession>A0A443HPZ9</accession>
<dbReference type="EMBL" id="RCNU01000008">
    <property type="protein sequence ID" value="RWQ93906.1"/>
    <property type="molecule type" value="Genomic_DNA"/>
</dbReference>
<dbReference type="Proteomes" id="UP000283841">
    <property type="component" value="Unassembled WGS sequence"/>
</dbReference>
<organism evidence="2 3">
    <name type="scientific">Byssochlamys spectabilis</name>
    <name type="common">Paecilomyces variotii</name>
    <dbReference type="NCBI Taxonomy" id="264951"/>
    <lineage>
        <taxon>Eukaryota</taxon>
        <taxon>Fungi</taxon>
        <taxon>Dikarya</taxon>
        <taxon>Ascomycota</taxon>
        <taxon>Pezizomycotina</taxon>
        <taxon>Eurotiomycetes</taxon>
        <taxon>Eurotiomycetidae</taxon>
        <taxon>Eurotiales</taxon>
        <taxon>Thermoascaceae</taxon>
        <taxon>Paecilomyces</taxon>
    </lineage>
</organism>
<evidence type="ECO:0008006" key="4">
    <source>
        <dbReference type="Google" id="ProtNLM"/>
    </source>
</evidence>
<evidence type="ECO:0000256" key="1">
    <source>
        <dbReference type="SAM" id="MobiDB-lite"/>
    </source>
</evidence>
<keyword evidence="3" id="KW-1185">Reference proteome</keyword>
<proteinExistence type="predicted"/>